<dbReference type="Proteomes" id="UP000193104">
    <property type="component" value="Unassembled WGS sequence"/>
</dbReference>
<accession>A0A1X1CSR3</accession>
<protein>
    <submittedName>
        <fullName evidence="1">Uncharacterized protein</fullName>
    </submittedName>
</protein>
<comment type="caution">
    <text evidence="1">The sequence shown here is derived from an EMBL/GenBank/DDBJ whole genome shotgun (WGS) entry which is preliminary data.</text>
</comment>
<proteinExistence type="predicted"/>
<keyword evidence="2" id="KW-1185">Reference proteome</keyword>
<sequence>MWLQSLLLMKRIIIYLIWMVIIKEGGSVLSVQPQRVDIINKILSILAGDAKRDDVSEWAFNMFNDDSLRLEDPVVLKYLKLLGAVDLPSSDRDFLYTDDDLRHWITEIENQ</sequence>
<dbReference type="AlphaFoldDB" id="A0A1X1CSR3"/>
<name>A0A1X1CSR3_9GAMM</name>
<gene>
    <name evidence="1" type="ORF">HA48_21460</name>
</gene>
<organism evidence="1 2">
    <name type="scientific">Pantoea wallisii</name>
    <dbReference type="NCBI Taxonomy" id="1076551"/>
    <lineage>
        <taxon>Bacteria</taxon>
        <taxon>Pseudomonadati</taxon>
        <taxon>Pseudomonadota</taxon>
        <taxon>Gammaproteobacteria</taxon>
        <taxon>Enterobacterales</taxon>
        <taxon>Erwiniaceae</taxon>
        <taxon>Pantoea</taxon>
    </lineage>
</organism>
<reference evidence="1 2" key="1">
    <citation type="journal article" date="2017" name="Antonie Van Leeuwenhoek">
        <title>Phylogenomic resolution of the bacterial genus Pantoea and its relationship with Erwinia and Tatumella.</title>
        <authorList>
            <person name="Palmer M."/>
            <person name="Steenkamp E.T."/>
            <person name="Coetzee M.P."/>
            <person name="Chan W.Y."/>
            <person name="van Zyl E."/>
            <person name="De Maayer P."/>
            <person name="Coutinho T.A."/>
            <person name="Blom J."/>
            <person name="Smits T.H."/>
            <person name="Duffy B."/>
            <person name="Venter S.N."/>
        </authorList>
    </citation>
    <scope>NUCLEOTIDE SEQUENCE [LARGE SCALE GENOMIC DNA]</scope>
    <source>
        <strain evidence="1 2">LMG 26277</strain>
    </source>
</reference>
<evidence type="ECO:0000313" key="1">
    <source>
        <dbReference type="EMBL" id="ORM67390.1"/>
    </source>
</evidence>
<dbReference type="EMBL" id="MLFS01000122">
    <property type="protein sequence ID" value="ORM67390.1"/>
    <property type="molecule type" value="Genomic_DNA"/>
</dbReference>
<evidence type="ECO:0000313" key="2">
    <source>
        <dbReference type="Proteomes" id="UP000193104"/>
    </source>
</evidence>